<accession>A0A132MST0</accession>
<feature type="compositionally biased region" description="Pro residues" evidence="7">
    <location>
        <begin position="1"/>
        <end position="10"/>
    </location>
</feature>
<organism evidence="8 9">
    <name type="scientific">Carbonactinospora thermoautotrophica</name>
    <dbReference type="NCBI Taxonomy" id="1469144"/>
    <lineage>
        <taxon>Bacteria</taxon>
        <taxon>Bacillati</taxon>
        <taxon>Actinomycetota</taxon>
        <taxon>Actinomycetes</taxon>
        <taxon>Kitasatosporales</taxon>
        <taxon>Carbonactinosporaceae</taxon>
        <taxon>Carbonactinospora</taxon>
    </lineage>
</organism>
<protein>
    <recommendedName>
        <fullName evidence="6">Mutator family transposase</fullName>
    </recommendedName>
</protein>
<evidence type="ECO:0000313" key="8">
    <source>
        <dbReference type="EMBL" id="KWX00927.1"/>
    </source>
</evidence>
<reference evidence="9" key="1">
    <citation type="submission" date="2015-04" db="EMBL/GenBank/DDBJ databases">
        <title>Physiological reanalysis, assessment of diazotrophy, and genome sequences of multiple isolates of Streptomyces thermoautotrophicus.</title>
        <authorList>
            <person name="MacKellar D.C."/>
            <person name="Lieber L."/>
            <person name="Norman J."/>
            <person name="Bolger A."/>
            <person name="Tobin C."/>
            <person name="Murray J.W."/>
            <person name="Chang R."/>
            <person name="Ford T."/>
            <person name="Nguyen P.Q."/>
            <person name="Woodward J."/>
            <person name="Permingeat H."/>
            <person name="Joshi N.S."/>
            <person name="Silver P.A."/>
            <person name="Usadel B."/>
            <person name="Rutherford A.W."/>
            <person name="Friesen M."/>
            <person name="Prell J."/>
        </authorList>
    </citation>
    <scope>NUCLEOTIDE SEQUENCE [LARGE SCALE GENOMIC DNA]</scope>
    <source>
        <strain evidence="9">H1</strain>
    </source>
</reference>
<gene>
    <name evidence="8" type="ORF">LI90_1955</name>
</gene>
<dbReference type="Proteomes" id="UP000070188">
    <property type="component" value="Unassembled WGS sequence"/>
</dbReference>
<dbReference type="GO" id="GO:0006313">
    <property type="term" value="P:DNA transposition"/>
    <property type="evidence" value="ECO:0007669"/>
    <property type="project" value="UniProtKB-UniRule"/>
</dbReference>
<feature type="compositionally biased region" description="Polar residues" evidence="7">
    <location>
        <begin position="168"/>
        <end position="197"/>
    </location>
</feature>
<sequence>MAALPHPLPAQPVDQGPHVGPTHEVATLVRTIFAQPDAAAVAAQFAHAVAALEAKFPAAAEHLQAAREDLLAFPAYPREAWRQIWSTNPQERLNNQIRRRTDVVGIFPDRASTVRLVGAVLAEQTDEWAEARRYMSTELLAKARLKAMTGESPTQPIAPEAIPAQPESRITGSADSHTTNRDVTTSARGRTSRSCSAGSPRYGWLEA</sequence>
<keyword evidence="9" id="KW-1185">Reference proteome</keyword>
<dbReference type="EMBL" id="LAXD01000001">
    <property type="protein sequence ID" value="KWX00927.1"/>
    <property type="molecule type" value="Genomic_DNA"/>
</dbReference>
<evidence type="ECO:0000313" key="9">
    <source>
        <dbReference type="Proteomes" id="UP000070188"/>
    </source>
</evidence>
<comment type="function">
    <text evidence="1 6">Required for the transposition of the insertion element.</text>
</comment>
<dbReference type="GO" id="GO:0004803">
    <property type="term" value="F:transposase activity"/>
    <property type="evidence" value="ECO:0007669"/>
    <property type="project" value="UniProtKB-UniRule"/>
</dbReference>
<comment type="similarity">
    <text evidence="2 6">Belongs to the transposase mutator family.</text>
</comment>
<dbReference type="PANTHER" id="PTHR33217">
    <property type="entry name" value="TRANSPOSASE FOR INSERTION SEQUENCE ELEMENT IS1081"/>
    <property type="match status" value="1"/>
</dbReference>
<dbReference type="PANTHER" id="PTHR33217:SF7">
    <property type="entry name" value="TRANSPOSASE FOR INSERTION SEQUENCE ELEMENT IS1081"/>
    <property type="match status" value="1"/>
</dbReference>
<dbReference type="GO" id="GO:0003677">
    <property type="term" value="F:DNA binding"/>
    <property type="evidence" value="ECO:0007669"/>
    <property type="project" value="UniProtKB-UniRule"/>
</dbReference>
<comment type="caution">
    <text evidence="8">The sequence shown here is derived from an EMBL/GenBank/DDBJ whole genome shotgun (WGS) entry which is preliminary data.</text>
</comment>
<evidence type="ECO:0000256" key="2">
    <source>
        <dbReference type="ARBA" id="ARBA00010961"/>
    </source>
</evidence>
<evidence type="ECO:0000256" key="6">
    <source>
        <dbReference type="RuleBase" id="RU365089"/>
    </source>
</evidence>
<evidence type="ECO:0000256" key="5">
    <source>
        <dbReference type="ARBA" id="ARBA00023172"/>
    </source>
</evidence>
<dbReference type="PATRIC" id="fig|1469144.10.peg.2114"/>
<keyword evidence="4 6" id="KW-0238">DNA-binding</keyword>
<feature type="compositionally biased region" description="Low complexity" evidence="7">
    <location>
        <begin position="155"/>
        <end position="167"/>
    </location>
</feature>
<feature type="region of interest" description="Disordered" evidence="7">
    <location>
        <begin position="1"/>
        <end position="21"/>
    </location>
</feature>
<evidence type="ECO:0000256" key="3">
    <source>
        <dbReference type="ARBA" id="ARBA00022578"/>
    </source>
</evidence>
<proteinExistence type="inferred from homology"/>
<name>A0A132MST0_9ACTN</name>
<feature type="region of interest" description="Disordered" evidence="7">
    <location>
        <begin position="150"/>
        <end position="207"/>
    </location>
</feature>
<dbReference type="AlphaFoldDB" id="A0A132MST0"/>
<evidence type="ECO:0000256" key="1">
    <source>
        <dbReference type="ARBA" id="ARBA00002190"/>
    </source>
</evidence>
<dbReference type="STRING" id="1469144.LI90_1955"/>
<keyword evidence="3 6" id="KW-0815">Transposition</keyword>
<dbReference type="Pfam" id="PF00872">
    <property type="entry name" value="Transposase_mut"/>
    <property type="match status" value="1"/>
</dbReference>
<dbReference type="InterPro" id="IPR001207">
    <property type="entry name" value="Transposase_mutator"/>
</dbReference>
<evidence type="ECO:0000256" key="7">
    <source>
        <dbReference type="SAM" id="MobiDB-lite"/>
    </source>
</evidence>
<keyword evidence="5 6" id="KW-0233">DNA recombination</keyword>
<evidence type="ECO:0000256" key="4">
    <source>
        <dbReference type="ARBA" id="ARBA00023125"/>
    </source>
</evidence>
<keyword evidence="6" id="KW-0814">Transposable element</keyword>